<dbReference type="PROSITE" id="PS51208">
    <property type="entry name" value="AUTOTRANSPORTER"/>
    <property type="match status" value="1"/>
</dbReference>
<sequence>MNRTLSPLARCVALALTGFSTLAGAATVTVNTATTTGQVLTGETTLQVGSSGSITTSGKSVELKNATSGAGVIVDNSGLIKSTGDRGLDSSGSNASRTYQIINREGATIDASKQGIRISGDLAGTHVTIDNAGTLISQTDRAIMLKDLKTNVQIDITNRATGLIRGVREDAMRVGNNATITNYGEISSGDMTNADAKFDGIDFDASTGGKVENHGTLSGGRHGITTDVGAELINYAGGVVIGRNGSGFGSDGNGRVTNYGRITGAYNGLVPDGDGDGVDIDGEGWIDNHGIIEGTGAGGFKDGSANTSEGIAMGGGTIYNRAGATISGAANAILIDDSATGGAPYATYLENFGQILGLGGDAVRIIGDKNDTVINGGLISSTGGVALDLGGGADSLTLRSGSQFVGLVDGGAGRDALTLDDVGGGSFGNSANFEWLKVSAGRWTLDTQDFSEGGEVLAGAELVNLGRIGGTLGVASGATYAGGGHVDNLNLAAGSTLAFAVAADGSHSPLLADGHVALDGARLDVRASAGTYPNTSHYQVIQAADGVSGRFASVTSNFAFLTPTLRYEADSVELDLTRNDVAFADVANNGNGANVANSISAQGSPQLYNALVTSSTSEARDALNQLAAPNNASLAGSTLGSTSQVSGAMLGALQSFSGGLGGNLQSSLNVEDGPLLAATGVPADARNLNDPSARGRLWVQALGSHGNLDGSQGGHDLDSDTRGAVVGADWAMGSDWRLGVLGGYSRTDLEAGSGFEGDVDSLHLGVYGLRQDGPVALRLGAAYSRHDGDSKRDVAFGGFTDHLRGSYDAESFQAFTEVGYAMGSGNIQAEPFAGIGYQYYARDSYDEKGGAAALHVDDQDQGNLTSTFGVRIARLDTLDNGMAFTPRLSVAWRHVYGNVDSSTRQSFLSGGSAFSVEGSALDRNSLLLDAGFDIGLSSTQSVGLGYSGELGGNAQNHAIVAQWQMGF</sequence>
<dbReference type="InterPro" id="IPR036709">
    <property type="entry name" value="Autotransporte_beta_dom_sf"/>
</dbReference>
<dbReference type="InterPro" id="IPR006315">
    <property type="entry name" value="OM_autotransptr_brl_dom"/>
</dbReference>
<dbReference type="RefSeq" id="WP_350447326.1">
    <property type="nucleotide sequence ID" value="NZ_CP158373.1"/>
</dbReference>
<dbReference type="GO" id="GO:0019867">
    <property type="term" value="C:outer membrane"/>
    <property type="evidence" value="ECO:0007669"/>
    <property type="project" value="InterPro"/>
</dbReference>
<dbReference type="EMBL" id="CP158373">
    <property type="protein sequence ID" value="XBY64099.1"/>
    <property type="molecule type" value="Genomic_DNA"/>
</dbReference>
<proteinExistence type="predicted"/>
<dbReference type="Gene3D" id="2.40.128.130">
    <property type="entry name" value="Autotransporter beta-domain"/>
    <property type="match status" value="1"/>
</dbReference>
<feature type="domain" description="Autotransporter" evidence="2">
    <location>
        <begin position="690"/>
        <end position="967"/>
    </location>
</feature>
<protein>
    <submittedName>
        <fullName evidence="3">Autotransporter domain-containing protein</fullName>
    </submittedName>
</protein>
<reference evidence="3" key="1">
    <citation type="submission" date="2023-08" db="EMBL/GenBank/DDBJ databases">
        <title>Increased levels of nutrients transform a symbiont into a lethal pathobiont.</title>
        <authorList>
            <person name="Lachnit T."/>
            <person name="Ulrich L."/>
            <person name="Willmer F.M."/>
            <person name="Hasenbein T."/>
            <person name="Steiner L.X."/>
            <person name="Wolters M."/>
            <person name="Herbst E.M."/>
            <person name="Deines P."/>
        </authorList>
    </citation>
    <scope>NUCLEOTIDE SEQUENCE</scope>
    <source>
        <strain evidence="3">T3</strain>
    </source>
</reference>
<dbReference type="AlphaFoldDB" id="A0AAU7Y546"/>
<dbReference type="SUPFAM" id="SSF103515">
    <property type="entry name" value="Autotransporter"/>
    <property type="match status" value="1"/>
</dbReference>
<accession>A0AAU7Y546</accession>
<gene>
    <name evidence="3" type="ORF">ABS648_29960</name>
</gene>
<dbReference type="NCBIfam" id="TIGR01414">
    <property type="entry name" value="autotrans_barl"/>
    <property type="match status" value="1"/>
</dbReference>
<dbReference type="SMART" id="SM00869">
    <property type="entry name" value="Autotransporter"/>
    <property type="match status" value="1"/>
</dbReference>
<evidence type="ECO:0000313" key="3">
    <source>
        <dbReference type="EMBL" id="XBY64099.1"/>
    </source>
</evidence>
<feature type="chain" id="PRO_5043964110" evidence="1">
    <location>
        <begin position="26"/>
        <end position="967"/>
    </location>
</feature>
<dbReference type="Pfam" id="PF03797">
    <property type="entry name" value="Autotransporter"/>
    <property type="match status" value="1"/>
</dbReference>
<name>A0AAU7Y546_9PSED</name>
<organism evidence="3">
    <name type="scientific">Pseudomonas solani</name>
    <dbReference type="NCBI Taxonomy" id="2731552"/>
    <lineage>
        <taxon>Bacteria</taxon>
        <taxon>Pseudomonadati</taxon>
        <taxon>Pseudomonadota</taxon>
        <taxon>Gammaproteobacteria</taxon>
        <taxon>Pseudomonadales</taxon>
        <taxon>Pseudomonadaceae</taxon>
        <taxon>Pseudomonas</taxon>
    </lineage>
</organism>
<keyword evidence="1" id="KW-0732">Signal</keyword>
<evidence type="ECO:0000259" key="2">
    <source>
        <dbReference type="PROSITE" id="PS51208"/>
    </source>
</evidence>
<evidence type="ECO:0000256" key="1">
    <source>
        <dbReference type="SAM" id="SignalP"/>
    </source>
</evidence>
<dbReference type="InterPro" id="IPR005546">
    <property type="entry name" value="Autotransporte_beta"/>
</dbReference>
<feature type="signal peptide" evidence="1">
    <location>
        <begin position="1"/>
        <end position="25"/>
    </location>
</feature>